<reference evidence="5 6" key="1">
    <citation type="journal article" date="2013" name="Int. J. Syst. Evol. Microbiol.">
        <title>Hoeflea suaedae sp. nov., an endophytic bacterium isolated from the root of the halophyte Suaeda maritima.</title>
        <authorList>
            <person name="Chung E.J."/>
            <person name="Park J.A."/>
            <person name="Pramanik P."/>
            <person name="Bibi F."/>
            <person name="Jeon C.O."/>
            <person name="Chung Y.R."/>
        </authorList>
    </citation>
    <scope>NUCLEOTIDE SEQUENCE [LARGE SCALE GENOMIC DNA]</scope>
    <source>
        <strain evidence="5 6">YC6898</strain>
    </source>
</reference>
<feature type="transmembrane region" description="Helical" evidence="3">
    <location>
        <begin position="103"/>
        <end position="121"/>
    </location>
</feature>
<keyword evidence="3" id="KW-0812">Transmembrane</keyword>
<dbReference type="GO" id="GO:0043709">
    <property type="term" value="P:cell adhesion involved in single-species biofilm formation"/>
    <property type="evidence" value="ECO:0007669"/>
    <property type="project" value="TreeGrafter"/>
</dbReference>
<feature type="transmembrane region" description="Helical" evidence="3">
    <location>
        <begin position="42"/>
        <end position="65"/>
    </location>
</feature>
<dbReference type="InterPro" id="IPR043128">
    <property type="entry name" value="Rev_trsase/Diguanyl_cyclase"/>
</dbReference>
<dbReference type="Proteomes" id="UP000295131">
    <property type="component" value="Unassembled WGS sequence"/>
</dbReference>
<sequence length="411" mass="45599">MALWDADLLDVATIFFCTFVCLLVAGMVMTVVWWNNKHEPGAGLWALSSYIGALAGLATALRSVIPGHFEFQVAVCNLLELAAYGIVWAGIRSFNRQKIHWHYPGAVLVAWTAGFILWEPFRTDINIVVIIQTALTVSFAFLLAWEIHNGPGNRQLPMVPIVICLLITHALARATIIPCAILWPATLVNGQADAFWFGPYMIELLVHTVATAISFVVLIKDRSEQRHRIAAETDVLTGIQNRRAFIEVTQLALANKMHDWSLAILDLDNFKAINDRHGHQTGDRMLVRFSDVVKTTIPENARFARIGGEEFAILMKTGDERLVRSLLESVRRAVEALPVNHHGRRVPLTTSIGVAATPVVGRNFDTLMGAADEAVYRAKNAGRNRVEFFEPPEAANEMAGTEKHRLRARAG</sequence>
<comment type="catalytic activity">
    <reaction evidence="2">
        <text>2 GTP = 3',3'-c-di-GMP + 2 diphosphate</text>
        <dbReference type="Rhea" id="RHEA:24898"/>
        <dbReference type="ChEBI" id="CHEBI:33019"/>
        <dbReference type="ChEBI" id="CHEBI:37565"/>
        <dbReference type="ChEBI" id="CHEBI:58805"/>
        <dbReference type="EC" id="2.7.7.65"/>
    </reaction>
</comment>
<dbReference type="PANTHER" id="PTHR45138">
    <property type="entry name" value="REGULATORY COMPONENTS OF SENSORY TRANSDUCTION SYSTEM"/>
    <property type="match status" value="1"/>
</dbReference>
<dbReference type="PANTHER" id="PTHR45138:SF9">
    <property type="entry name" value="DIGUANYLATE CYCLASE DGCM-RELATED"/>
    <property type="match status" value="1"/>
</dbReference>
<feature type="transmembrane region" description="Helical" evidence="3">
    <location>
        <begin position="127"/>
        <end position="147"/>
    </location>
</feature>
<name>A0A4R5PI75_9HYPH</name>
<dbReference type="GO" id="GO:0005886">
    <property type="term" value="C:plasma membrane"/>
    <property type="evidence" value="ECO:0007669"/>
    <property type="project" value="TreeGrafter"/>
</dbReference>
<dbReference type="Gene3D" id="3.30.70.270">
    <property type="match status" value="1"/>
</dbReference>
<gene>
    <name evidence="5" type="ORF">E2A64_16235</name>
</gene>
<dbReference type="PROSITE" id="PS50887">
    <property type="entry name" value="GGDEF"/>
    <property type="match status" value="1"/>
</dbReference>
<evidence type="ECO:0000256" key="3">
    <source>
        <dbReference type="SAM" id="Phobius"/>
    </source>
</evidence>
<evidence type="ECO:0000256" key="2">
    <source>
        <dbReference type="ARBA" id="ARBA00034247"/>
    </source>
</evidence>
<evidence type="ECO:0000313" key="5">
    <source>
        <dbReference type="EMBL" id="TDH34225.1"/>
    </source>
</evidence>
<dbReference type="EMBL" id="SMSI01000004">
    <property type="protein sequence ID" value="TDH34225.1"/>
    <property type="molecule type" value="Genomic_DNA"/>
</dbReference>
<dbReference type="GO" id="GO:0052621">
    <property type="term" value="F:diguanylate cyclase activity"/>
    <property type="evidence" value="ECO:0007669"/>
    <property type="project" value="UniProtKB-EC"/>
</dbReference>
<dbReference type="SUPFAM" id="SSF55073">
    <property type="entry name" value="Nucleotide cyclase"/>
    <property type="match status" value="1"/>
</dbReference>
<protein>
    <recommendedName>
        <fullName evidence="1">diguanylate cyclase</fullName>
        <ecNumber evidence="1">2.7.7.65</ecNumber>
    </recommendedName>
</protein>
<feature type="transmembrane region" description="Helical" evidence="3">
    <location>
        <begin position="195"/>
        <end position="219"/>
    </location>
</feature>
<accession>A0A4R5PI75</accession>
<feature type="domain" description="GGDEF" evidence="4">
    <location>
        <begin position="258"/>
        <end position="391"/>
    </location>
</feature>
<feature type="transmembrane region" description="Helical" evidence="3">
    <location>
        <begin position="12"/>
        <end position="35"/>
    </location>
</feature>
<dbReference type="GO" id="GO:1902201">
    <property type="term" value="P:negative regulation of bacterial-type flagellum-dependent cell motility"/>
    <property type="evidence" value="ECO:0007669"/>
    <property type="project" value="TreeGrafter"/>
</dbReference>
<evidence type="ECO:0000259" key="4">
    <source>
        <dbReference type="PROSITE" id="PS50887"/>
    </source>
</evidence>
<dbReference type="SMART" id="SM00267">
    <property type="entry name" value="GGDEF"/>
    <property type="match status" value="1"/>
</dbReference>
<feature type="transmembrane region" description="Helical" evidence="3">
    <location>
        <begin position="159"/>
        <end position="183"/>
    </location>
</feature>
<dbReference type="InterPro" id="IPR029787">
    <property type="entry name" value="Nucleotide_cyclase"/>
</dbReference>
<proteinExistence type="predicted"/>
<dbReference type="FunFam" id="3.30.70.270:FF:000001">
    <property type="entry name" value="Diguanylate cyclase domain protein"/>
    <property type="match status" value="1"/>
</dbReference>
<dbReference type="AlphaFoldDB" id="A0A4R5PI75"/>
<dbReference type="InterPro" id="IPR050469">
    <property type="entry name" value="Diguanylate_Cyclase"/>
</dbReference>
<dbReference type="CDD" id="cd01949">
    <property type="entry name" value="GGDEF"/>
    <property type="match status" value="1"/>
</dbReference>
<dbReference type="EC" id="2.7.7.65" evidence="1"/>
<dbReference type="InterPro" id="IPR000160">
    <property type="entry name" value="GGDEF_dom"/>
</dbReference>
<keyword evidence="3" id="KW-1133">Transmembrane helix</keyword>
<evidence type="ECO:0000313" key="6">
    <source>
        <dbReference type="Proteomes" id="UP000295131"/>
    </source>
</evidence>
<dbReference type="Pfam" id="PF00990">
    <property type="entry name" value="GGDEF"/>
    <property type="match status" value="1"/>
</dbReference>
<evidence type="ECO:0000256" key="1">
    <source>
        <dbReference type="ARBA" id="ARBA00012528"/>
    </source>
</evidence>
<dbReference type="NCBIfam" id="TIGR00254">
    <property type="entry name" value="GGDEF"/>
    <property type="match status" value="1"/>
</dbReference>
<organism evidence="5 6">
    <name type="scientific">Pseudohoeflea suaedae</name>
    <dbReference type="NCBI Taxonomy" id="877384"/>
    <lineage>
        <taxon>Bacteria</taxon>
        <taxon>Pseudomonadati</taxon>
        <taxon>Pseudomonadota</taxon>
        <taxon>Alphaproteobacteria</taxon>
        <taxon>Hyphomicrobiales</taxon>
        <taxon>Rhizobiaceae</taxon>
        <taxon>Pseudohoeflea</taxon>
    </lineage>
</organism>
<keyword evidence="6" id="KW-1185">Reference proteome</keyword>
<feature type="transmembrane region" description="Helical" evidence="3">
    <location>
        <begin position="71"/>
        <end position="91"/>
    </location>
</feature>
<keyword evidence="3" id="KW-0472">Membrane</keyword>
<comment type="caution">
    <text evidence="5">The sequence shown here is derived from an EMBL/GenBank/DDBJ whole genome shotgun (WGS) entry which is preliminary data.</text>
</comment>